<comment type="caution">
    <text evidence="2">The sequence shown here is derived from an EMBL/GenBank/DDBJ whole genome shotgun (WGS) entry which is preliminary data.</text>
</comment>
<dbReference type="Proteomes" id="UP000479710">
    <property type="component" value="Unassembled WGS sequence"/>
</dbReference>
<feature type="compositionally biased region" description="Polar residues" evidence="1">
    <location>
        <begin position="47"/>
        <end position="56"/>
    </location>
</feature>
<reference evidence="2 3" key="1">
    <citation type="submission" date="2019-11" db="EMBL/GenBank/DDBJ databases">
        <title>Whole genome sequence of Oryza granulata.</title>
        <authorList>
            <person name="Li W."/>
        </authorList>
    </citation>
    <scope>NUCLEOTIDE SEQUENCE [LARGE SCALE GENOMIC DNA]</scope>
    <source>
        <strain evidence="3">cv. Menghai</strain>
        <tissue evidence="2">Leaf</tissue>
    </source>
</reference>
<feature type="region of interest" description="Disordered" evidence="1">
    <location>
        <begin position="1"/>
        <end position="62"/>
    </location>
</feature>
<dbReference type="AlphaFoldDB" id="A0A6G1CMC6"/>
<evidence type="ECO:0000313" key="3">
    <source>
        <dbReference type="Proteomes" id="UP000479710"/>
    </source>
</evidence>
<name>A0A6G1CMC6_9ORYZ</name>
<feature type="compositionally biased region" description="Low complexity" evidence="1">
    <location>
        <begin position="1"/>
        <end position="15"/>
    </location>
</feature>
<sequence length="62" mass="6499">MRSSASPSPSSSSSATLTPRCFSMDVEARRSTGGHCAKPATGLGGSRDTSTTTQPDHYNRPR</sequence>
<proteinExistence type="predicted"/>
<dbReference type="EMBL" id="SPHZ02000009">
    <property type="protein sequence ID" value="KAF0901309.1"/>
    <property type="molecule type" value="Genomic_DNA"/>
</dbReference>
<accession>A0A6G1CMC6</accession>
<evidence type="ECO:0000256" key="1">
    <source>
        <dbReference type="SAM" id="MobiDB-lite"/>
    </source>
</evidence>
<organism evidence="2 3">
    <name type="scientific">Oryza meyeriana var. granulata</name>
    <dbReference type="NCBI Taxonomy" id="110450"/>
    <lineage>
        <taxon>Eukaryota</taxon>
        <taxon>Viridiplantae</taxon>
        <taxon>Streptophyta</taxon>
        <taxon>Embryophyta</taxon>
        <taxon>Tracheophyta</taxon>
        <taxon>Spermatophyta</taxon>
        <taxon>Magnoliopsida</taxon>
        <taxon>Liliopsida</taxon>
        <taxon>Poales</taxon>
        <taxon>Poaceae</taxon>
        <taxon>BOP clade</taxon>
        <taxon>Oryzoideae</taxon>
        <taxon>Oryzeae</taxon>
        <taxon>Oryzinae</taxon>
        <taxon>Oryza</taxon>
        <taxon>Oryza meyeriana</taxon>
    </lineage>
</organism>
<evidence type="ECO:0000313" key="2">
    <source>
        <dbReference type="EMBL" id="KAF0901309.1"/>
    </source>
</evidence>
<keyword evidence="3" id="KW-1185">Reference proteome</keyword>
<gene>
    <name evidence="2" type="ORF">E2562_039235</name>
</gene>
<protein>
    <submittedName>
        <fullName evidence="2">Uncharacterized protein</fullName>
    </submittedName>
</protein>